<evidence type="ECO:0000313" key="7">
    <source>
        <dbReference type="Proteomes" id="UP000051487"/>
    </source>
</evidence>
<keyword evidence="2" id="KW-0808">Transferase</keyword>
<dbReference type="PANTHER" id="PTHR13256">
    <property type="entry name" value="N-ACETYLTRANSFERASE 9"/>
    <property type="match status" value="1"/>
</dbReference>
<evidence type="ECO:0000256" key="1">
    <source>
        <dbReference type="ARBA" id="ARBA00009342"/>
    </source>
</evidence>
<comment type="caution">
    <text evidence="6">The sequence shown here is derived from an EMBL/GenBank/DDBJ whole genome shotgun (WGS) entry which is preliminary data.</text>
</comment>
<dbReference type="FunFam" id="3.40.630.30:FF:000209">
    <property type="entry name" value="Uncharacterized protein 93G11.120"/>
    <property type="match status" value="1"/>
</dbReference>
<comment type="similarity">
    <text evidence="1">Belongs to the acetyltransferase family. GNAT subfamily.</text>
</comment>
<sequence>MRLNAKTAISTSKVLLVPYSSWHVPRYHEWMKDEVDTHPIPNPIDKMIDAMLNVLQEIQAATASEPLTLEEEYAMQRNWRQDADKLTFIICLPVPRARSEHQSQHQTESQEQLPGSGLRLQDGDDAPGQMLGDINLFLRVEDDDEDEDGPSCPQIIGEIELMIAEKANQRKGYGRAALLAFLRYVLEHEEDIVGEFVQGTGAGAGATLQGRTDWRFGALSVKIGKDNGRSLALFESVGFCKVSEEPSYFGEFELRRVRSELSLESVDEAMANAGVEGYTEVLYERTE</sequence>
<dbReference type="InterPro" id="IPR039135">
    <property type="entry name" value="NAT9-like"/>
</dbReference>
<dbReference type="InterPro" id="IPR016181">
    <property type="entry name" value="Acyl_CoA_acyltransferase"/>
</dbReference>
<evidence type="ECO:0000259" key="5">
    <source>
        <dbReference type="Pfam" id="PF13302"/>
    </source>
</evidence>
<protein>
    <submittedName>
        <fullName evidence="6">N-acetyltransferase 9-like protein</fullName>
    </submittedName>
</protein>
<dbReference type="AlphaFoldDB" id="A0AAN4TB71"/>
<accession>A0AAN4TB71</accession>
<evidence type="ECO:0000256" key="3">
    <source>
        <dbReference type="ARBA" id="ARBA00023315"/>
    </source>
</evidence>
<dbReference type="GO" id="GO:0008080">
    <property type="term" value="F:N-acetyltransferase activity"/>
    <property type="evidence" value="ECO:0007669"/>
    <property type="project" value="InterPro"/>
</dbReference>
<organism evidence="6 7">
    <name type="scientific">Aspergillus lentulus</name>
    <dbReference type="NCBI Taxonomy" id="293939"/>
    <lineage>
        <taxon>Eukaryota</taxon>
        <taxon>Fungi</taxon>
        <taxon>Dikarya</taxon>
        <taxon>Ascomycota</taxon>
        <taxon>Pezizomycotina</taxon>
        <taxon>Eurotiomycetes</taxon>
        <taxon>Eurotiomycetidae</taxon>
        <taxon>Eurotiales</taxon>
        <taxon>Aspergillaceae</taxon>
        <taxon>Aspergillus</taxon>
        <taxon>Aspergillus subgen. Fumigati</taxon>
    </lineage>
</organism>
<feature type="region of interest" description="Disordered" evidence="4">
    <location>
        <begin position="99"/>
        <end position="125"/>
    </location>
</feature>
<evidence type="ECO:0000256" key="4">
    <source>
        <dbReference type="SAM" id="MobiDB-lite"/>
    </source>
</evidence>
<evidence type="ECO:0000256" key="2">
    <source>
        <dbReference type="ARBA" id="ARBA00022679"/>
    </source>
</evidence>
<name>A0AAN4TB71_ASPLE</name>
<gene>
    <name evidence="6" type="ORF">ALT_5279</name>
</gene>
<dbReference type="Pfam" id="PF13302">
    <property type="entry name" value="Acetyltransf_3"/>
    <property type="match status" value="1"/>
</dbReference>
<dbReference type="Proteomes" id="UP000051487">
    <property type="component" value="Unassembled WGS sequence"/>
</dbReference>
<dbReference type="EMBL" id="BCLY01000009">
    <property type="protein sequence ID" value="GAQ07958.1"/>
    <property type="molecule type" value="Genomic_DNA"/>
</dbReference>
<evidence type="ECO:0000313" key="6">
    <source>
        <dbReference type="EMBL" id="GAQ07958.1"/>
    </source>
</evidence>
<dbReference type="PANTHER" id="PTHR13256:SF16">
    <property type="entry name" value="ALPHA_BETA-TUBULIN-N-ACETYLTRANSFERASE 9"/>
    <property type="match status" value="1"/>
</dbReference>
<dbReference type="Gene3D" id="3.40.630.30">
    <property type="match status" value="1"/>
</dbReference>
<feature type="domain" description="N-acetyltransferase" evidence="5">
    <location>
        <begin position="66"/>
        <end position="239"/>
    </location>
</feature>
<dbReference type="SUPFAM" id="SSF55729">
    <property type="entry name" value="Acyl-CoA N-acyltransferases (Nat)"/>
    <property type="match status" value="1"/>
</dbReference>
<reference evidence="6 7" key="1">
    <citation type="submission" date="2015-11" db="EMBL/GenBank/DDBJ databases">
        <title>Aspergillus lentulus strain IFM 54703T.</title>
        <authorList>
            <person name="Kusuya Y."/>
            <person name="Sakai K."/>
            <person name="Kamei K."/>
            <person name="Takahashi H."/>
            <person name="Yaguchi T."/>
        </authorList>
    </citation>
    <scope>NUCLEOTIDE SEQUENCE [LARGE SCALE GENOMIC DNA]</scope>
    <source>
        <strain evidence="6 7">IFM 54703</strain>
    </source>
</reference>
<proteinExistence type="inferred from homology"/>
<dbReference type="InterPro" id="IPR000182">
    <property type="entry name" value="GNAT_dom"/>
</dbReference>
<keyword evidence="3" id="KW-0012">Acyltransferase</keyword>